<evidence type="ECO:0000313" key="2">
    <source>
        <dbReference type="Proteomes" id="UP001143347"/>
    </source>
</evidence>
<dbReference type="RefSeq" id="WP_266062704.1">
    <property type="nucleotide sequence ID" value="NZ_JAPKFM010000017.1"/>
</dbReference>
<sequence length="380" mass="39733">MTNPAPPLAGLHVVEVSSFIASPLAGLTLSQLGADVTRVDPIGGAADVHRWPVTADGKSIYWTGLNKGKRSVTADLRSDDGQRMVQRMVADSGPGGGILLTNQAGRSWMSHETLSALRPDVITVEILGRTDGTPGVDYTVNAGLGFPQITGPTSHADPVNHALPAWDVACGLYAALAISSAVRRREQSGVGAQITLPLEDTALSIASALGYLTEPQVNGHGRSGTGNDVYGTYGTDFATADGGRFMIVALTPRHFRDLLELTGVGDAVAAVEKALGADFGREDDRFTHRTVLNGLIAPWFAARSTADVAAALEKSSVLSQRYRTFDEVVADGDLSTNPMFSALDQPGIGTFLAAGLPAAFDGEHYTTGPARALGADTPRK</sequence>
<dbReference type="InterPro" id="IPR003673">
    <property type="entry name" value="CoA-Trfase_fam_III"/>
</dbReference>
<protein>
    <submittedName>
        <fullName evidence="1">CoA transferase</fullName>
    </submittedName>
</protein>
<keyword evidence="2" id="KW-1185">Reference proteome</keyword>
<keyword evidence="1" id="KW-0808">Transferase</keyword>
<reference evidence="1" key="1">
    <citation type="submission" date="2022-10" db="EMBL/GenBank/DDBJ databases">
        <title>WGS of marine actinomycetes from Thailand.</title>
        <authorList>
            <person name="Thawai C."/>
        </authorList>
    </citation>
    <scope>NUCLEOTIDE SEQUENCE</scope>
    <source>
        <strain evidence="1">SW21</strain>
    </source>
</reference>
<dbReference type="EMBL" id="JAPKFM010000017">
    <property type="protein sequence ID" value="MCX2965627.1"/>
    <property type="molecule type" value="Genomic_DNA"/>
</dbReference>
<name>A0A9X3D6H5_9ACTN</name>
<dbReference type="GO" id="GO:0016740">
    <property type="term" value="F:transferase activity"/>
    <property type="evidence" value="ECO:0007669"/>
    <property type="project" value="UniProtKB-KW"/>
</dbReference>
<dbReference type="InterPro" id="IPR044855">
    <property type="entry name" value="CoA-Trfase_III_dom3_sf"/>
</dbReference>
<accession>A0A9X3D6H5</accession>
<proteinExistence type="predicted"/>
<dbReference type="InterPro" id="IPR050509">
    <property type="entry name" value="CoA-transferase_III"/>
</dbReference>
<dbReference type="SUPFAM" id="SSF89796">
    <property type="entry name" value="CoA-transferase family III (CaiB/BaiF)"/>
    <property type="match status" value="1"/>
</dbReference>
<organism evidence="1 2">
    <name type="scientific">Gordonia aquimaris</name>
    <dbReference type="NCBI Taxonomy" id="2984863"/>
    <lineage>
        <taxon>Bacteria</taxon>
        <taxon>Bacillati</taxon>
        <taxon>Actinomycetota</taxon>
        <taxon>Actinomycetes</taxon>
        <taxon>Mycobacteriales</taxon>
        <taxon>Gordoniaceae</taxon>
        <taxon>Gordonia</taxon>
    </lineage>
</organism>
<dbReference type="Proteomes" id="UP001143347">
    <property type="component" value="Unassembled WGS sequence"/>
</dbReference>
<dbReference type="Gene3D" id="3.40.50.10540">
    <property type="entry name" value="Crotonobetainyl-coa:carnitine coa-transferase, domain 1"/>
    <property type="match status" value="1"/>
</dbReference>
<dbReference type="Pfam" id="PF02515">
    <property type="entry name" value="CoA_transf_3"/>
    <property type="match status" value="1"/>
</dbReference>
<gene>
    <name evidence="1" type="ORF">OSB52_16190</name>
</gene>
<dbReference type="AlphaFoldDB" id="A0A9X3D6H5"/>
<evidence type="ECO:0000313" key="1">
    <source>
        <dbReference type="EMBL" id="MCX2965627.1"/>
    </source>
</evidence>
<comment type="caution">
    <text evidence="1">The sequence shown here is derived from an EMBL/GenBank/DDBJ whole genome shotgun (WGS) entry which is preliminary data.</text>
</comment>
<dbReference type="Gene3D" id="3.30.1540.10">
    <property type="entry name" value="formyl-coa transferase, domain 3"/>
    <property type="match status" value="1"/>
</dbReference>
<dbReference type="PANTHER" id="PTHR48228:SF5">
    <property type="entry name" value="ALPHA-METHYLACYL-COA RACEMASE"/>
    <property type="match status" value="1"/>
</dbReference>
<dbReference type="InterPro" id="IPR023606">
    <property type="entry name" value="CoA-Trfase_III_dom_1_sf"/>
</dbReference>
<dbReference type="PANTHER" id="PTHR48228">
    <property type="entry name" value="SUCCINYL-COA--D-CITRAMALATE COA-TRANSFERASE"/>
    <property type="match status" value="1"/>
</dbReference>